<name>A0ABD0Z5U2_9HEMI</name>
<reference evidence="2 3" key="1">
    <citation type="submission" date="2024-07" db="EMBL/GenBank/DDBJ databases">
        <title>Chromosome-level genome assembly of the water stick insect Ranatra chinensis (Heteroptera: Nepidae).</title>
        <authorList>
            <person name="Liu X."/>
        </authorList>
    </citation>
    <scope>NUCLEOTIDE SEQUENCE [LARGE SCALE GENOMIC DNA]</scope>
    <source>
        <strain evidence="2">Cailab_2021Rc</strain>
        <tissue evidence="2">Muscle</tissue>
    </source>
</reference>
<gene>
    <name evidence="2" type="ORF">AAG570_011995</name>
</gene>
<proteinExistence type="predicted"/>
<dbReference type="Proteomes" id="UP001558652">
    <property type="component" value="Unassembled WGS sequence"/>
</dbReference>
<evidence type="ECO:0000313" key="3">
    <source>
        <dbReference type="Proteomes" id="UP001558652"/>
    </source>
</evidence>
<organism evidence="2 3">
    <name type="scientific">Ranatra chinensis</name>
    <dbReference type="NCBI Taxonomy" id="642074"/>
    <lineage>
        <taxon>Eukaryota</taxon>
        <taxon>Metazoa</taxon>
        <taxon>Ecdysozoa</taxon>
        <taxon>Arthropoda</taxon>
        <taxon>Hexapoda</taxon>
        <taxon>Insecta</taxon>
        <taxon>Pterygota</taxon>
        <taxon>Neoptera</taxon>
        <taxon>Paraneoptera</taxon>
        <taxon>Hemiptera</taxon>
        <taxon>Heteroptera</taxon>
        <taxon>Panheteroptera</taxon>
        <taxon>Nepomorpha</taxon>
        <taxon>Nepidae</taxon>
        <taxon>Ranatrinae</taxon>
        <taxon>Ranatra</taxon>
    </lineage>
</organism>
<feature type="region of interest" description="Disordered" evidence="1">
    <location>
        <begin position="140"/>
        <end position="168"/>
    </location>
</feature>
<feature type="compositionally biased region" description="Low complexity" evidence="1">
    <location>
        <begin position="62"/>
        <end position="79"/>
    </location>
</feature>
<comment type="caution">
    <text evidence="2">The sequence shown here is derived from an EMBL/GenBank/DDBJ whole genome shotgun (WGS) entry which is preliminary data.</text>
</comment>
<evidence type="ECO:0000313" key="2">
    <source>
        <dbReference type="EMBL" id="KAL1130754.1"/>
    </source>
</evidence>
<accession>A0ABD0Z5U2</accession>
<feature type="region of interest" description="Disordered" evidence="1">
    <location>
        <begin position="1"/>
        <end position="98"/>
    </location>
</feature>
<keyword evidence="3" id="KW-1185">Reference proteome</keyword>
<protein>
    <submittedName>
        <fullName evidence="2">Uncharacterized protein</fullName>
    </submittedName>
</protein>
<feature type="compositionally biased region" description="Basic and acidic residues" evidence="1">
    <location>
        <begin position="11"/>
        <end position="27"/>
    </location>
</feature>
<evidence type="ECO:0000256" key="1">
    <source>
        <dbReference type="SAM" id="MobiDB-lite"/>
    </source>
</evidence>
<dbReference type="AlphaFoldDB" id="A0ABD0Z5U2"/>
<feature type="compositionally biased region" description="Polar residues" evidence="1">
    <location>
        <begin position="147"/>
        <end position="168"/>
    </location>
</feature>
<dbReference type="EMBL" id="JBFDAA010000007">
    <property type="protein sequence ID" value="KAL1130754.1"/>
    <property type="molecule type" value="Genomic_DNA"/>
</dbReference>
<sequence length="168" mass="18625">MTSKRRNMSYENKKQETTEIDTTDNRMTESLPGVLHPVETESSSKNRKSSGELGVRSRGRGAAFSSDLRTSSSSAAISSTHRPISDYPPGAVGGRQHLPHLKNATEDVEQRALTAASVIIQLMRVTLIYRRKERPPPPLMLDKWWSSGPQASSRQSVTGFNTSLSDRR</sequence>